<dbReference type="Gene3D" id="3.40.50.11540">
    <property type="entry name" value="NADH-ubiquinone oxidoreductase 51kDa subunit"/>
    <property type="match status" value="1"/>
</dbReference>
<gene>
    <name evidence="7" type="primary">nuoF</name>
    <name evidence="7" type="ORF">NITINOP_0978</name>
</gene>
<dbReference type="SUPFAM" id="SSF140490">
    <property type="entry name" value="Nqo1C-terminal domain-like"/>
    <property type="match status" value="1"/>
</dbReference>
<dbReference type="PROSITE" id="PS00645">
    <property type="entry name" value="COMPLEX1_51K_2"/>
    <property type="match status" value="1"/>
</dbReference>
<evidence type="ECO:0000313" key="7">
    <source>
        <dbReference type="EMBL" id="CUQ65953.1"/>
    </source>
</evidence>
<keyword evidence="4" id="KW-0408">Iron</keyword>
<evidence type="ECO:0000256" key="1">
    <source>
        <dbReference type="ARBA" id="ARBA00007523"/>
    </source>
</evidence>
<evidence type="ECO:0000256" key="3">
    <source>
        <dbReference type="ARBA" id="ARBA00022723"/>
    </source>
</evidence>
<dbReference type="SMART" id="SM00928">
    <property type="entry name" value="NADH_4Fe-4S"/>
    <property type="match status" value="1"/>
</dbReference>
<proteinExistence type="inferred from homology"/>
<dbReference type="EMBL" id="LN885086">
    <property type="protein sequence ID" value="CUQ65953.1"/>
    <property type="molecule type" value="Genomic_DNA"/>
</dbReference>
<dbReference type="NCBIfam" id="NF010120">
    <property type="entry name" value="PRK13596.1"/>
    <property type="match status" value="1"/>
</dbReference>
<sequence length="435" mass="47536">MMLIGEEPRLVQQLDGEPWEIDGYLNVGGYEAWKRCVKELSAAQVVDELKKSGLRGRGGAGFPTGVKWDKVLNHRVRERYFVCNAGEHEPGTFKDRHLLRMLPHQLIEGCLIASHTVKAKASFIYVNHEYHEERENLKKALDQAKARGLLGTNVFGSGVDVDLQIFEGYGSYVAGEETAMLESMQGRPAMPRQKPPFYPTDFGLYGKPTLVNNVETLCNVPRILQKGAAWFTQVGTEKCPGTMMFSLSGAVNRPGVYEMPMGVTIRTLIERCGGGVPGGRKIKAVFPGGPAFSMVTADQLDLRMDFDSLKQAGTGLGSAGVIVVDDATCMVAKTLHFSKFFKNESCGQCPPCRMGTINLAALMSKIEEGHGTQKDLDSLLQLCGFVKGTGYCTLVTGASVLVQSSVKLFRHEYEEHIRLGRCPYQAETAGVGAPS</sequence>
<dbReference type="KEGG" id="nio:NITINOP_0978"/>
<keyword evidence="5" id="KW-0411">Iron-sulfur</keyword>
<evidence type="ECO:0000256" key="4">
    <source>
        <dbReference type="ARBA" id="ARBA00023004"/>
    </source>
</evidence>
<feature type="domain" description="NADH-ubiquinone oxidoreductase 51kDa subunit iron-sulphur binding" evidence="6">
    <location>
        <begin position="331"/>
        <end position="376"/>
    </location>
</feature>
<evidence type="ECO:0000259" key="6">
    <source>
        <dbReference type="SMART" id="SM00928"/>
    </source>
</evidence>
<accession>A0A0S4KNC3</accession>
<comment type="similarity">
    <text evidence="1">Belongs to the complex I 51 kDa subunit family.</text>
</comment>
<dbReference type="FunFam" id="1.20.1440.230:FF:000001">
    <property type="entry name" value="Mitochondrial NADH dehydrogenase flavoprotein 1"/>
    <property type="match status" value="1"/>
</dbReference>
<dbReference type="Pfam" id="PF01512">
    <property type="entry name" value="Complex1_51K"/>
    <property type="match status" value="1"/>
</dbReference>
<dbReference type="InterPro" id="IPR019575">
    <property type="entry name" value="Nuop51_4Fe4S-bd"/>
</dbReference>
<dbReference type="InterPro" id="IPR001949">
    <property type="entry name" value="NADH-UbQ_OxRdtase_51kDa_CS"/>
</dbReference>
<dbReference type="Pfam" id="PF10531">
    <property type="entry name" value="SLBB"/>
    <property type="match status" value="1"/>
</dbReference>
<dbReference type="GO" id="GO:0051539">
    <property type="term" value="F:4 iron, 4 sulfur cluster binding"/>
    <property type="evidence" value="ECO:0007669"/>
    <property type="project" value="UniProtKB-KW"/>
</dbReference>
<dbReference type="STRING" id="1715989.NITINOP_0978"/>
<dbReference type="Proteomes" id="UP000066284">
    <property type="component" value="Chromosome 1"/>
</dbReference>
<dbReference type="Gene3D" id="1.20.1440.230">
    <property type="entry name" value="NADH-ubiquinone oxidoreductase 51kDa subunit, iron-sulphur binding domain"/>
    <property type="match status" value="1"/>
</dbReference>
<keyword evidence="7" id="KW-0560">Oxidoreductase</keyword>
<dbReference type="EC" id="1.6.5.11" evidence="7"/>
<dbReference type="InterPro" id="IPR019554">
    <property type="entry name" value="Soluble_ligand-bd"/>
</dbReference>
<dbReference type="SUPFAM" id="SSF142984">
    <property type="entry name" value="Nqo1 middle domain-like"/>
    <property type="match status" value="1"/>
</dbReference>
<dbReference type="Gene3D" id="3.10.20.600">
    <property type="match status" value="1"/>
</dbReference>
<dbReference type="GO" id="GO:0008137">
    <property type="term" value="F:NADH dehydrogenase (ubiquinone) activity"/>
    <property type="evidence" value="ECO:0007669"/>
    <property type="project" value="InterPro"/>
</dbReference>
<dbReference type="Gene3D" id="6.10.250.1450">
    <property type="match status" value="1"/>
</dbReference>
<dbReference type="GO" id="GO:0010181">
    <property type="term" value="F:FMN binding"/>
    <property type="evidence" value="ECO:0007669"/>
    <property type="project" value="InterPro"/>
</dbReference>
<dbReference type="InterPro" id="IPR037207">
    <property type="entry name" value="Nuop51_4Fe4S-bd_sf"/>
</dbReference>
<reference evidence="8" key="1">
    <citation type="submission" date="2015-09" db="EMBL/GenBank/DDBJ databases">
        <authorList>
            <person name="Daims H."/>
        </authorList>
    </citation>
    <scope>NUCLEOTIDE SEQUENCE [LARGE SCALE GENOMIC DNA]</scope>
</reference>
<dbReference type="InterPro" id="IPR011538">
    <property type="entry name" value="Nuo51_FMN-bd"/>
</dbReference>
<name>A0A0S4KNC3_9BACT</name>
<evidence type="ECO:0000313" key="8">
    <source>
        <dbReference type="Proteomes" id="UP000066284"/>
    </source>
</evidence>
<keyword evidence="2" id="KW-0004">4Fe-4S</keyword>
<dbReference type="FunFam" id="3.40.50.11540:FF:000001">
    <property type="entry name" value="NADH dehydrogenase [ubiquinone] flavoprotein 1, mitochondrial"/>
    <property type="match status" value="1"/>
</dbReference>
<protein>
    <submittedName>
        <fullName evidence="7">NADH-quinone oxidoreductase subunit F 2</fullName>
        <ecNumber evidence="7">1.6.5.11</ecNumber>
    </submittedName>
</protein>
<organism evidence="7 8">
    <name type="scientific">Candidatus Nitrospira inopinata</name>
    <dbReference type="NCBI Taxonomy" id="1715989"/>
    <lineage>
        <taxon>Bacteria</taxon>
        <taxon>Pseudomonadati</taxon>
        <taxon>Nitrospirota</taxon>
        <taxon>Nitrospiria</taxon>
        <taxon>Nitrospirales</taxon>
        <taxon>Nitrospiraceae</taxon>
        <taxon>Nitrospira</taxon>
    </lineage>
</organism>
<dbReference type="PANTHER" id="PTHR43578">
    <property type="entry name" value="NADH-QUINONE OXIDOREDUCTASE SUBUNIT F"/>
    <property type="match status" value="1"/>
</dbReference>
<dbReference type="GO" id="GO:0046872">
    <property type="term" value="F:metal ion binding"/>
    <property type="evidence" value="ECO:0007669"/>
    <property type="project" value="UniProtKB-KW"/>
</dbReference>
<keyword evidence="8" id="KW-1185">Reference proteome</keyword>
<dbReference type="InterPro" id="IPR037225">
    <property type="entry name" value="Nuo51_FMN-bd_sf"/>
</dbReference>
<dbReference type="GO" id="GO:0016491">
    <property type="term" value="F:oxidoreductase activity"/>
    <property type="evidence" value="ECO:0007669"/>
    <property type="project" value="UniProtKB-KW"/>
</dbReference>
<evidence type="ECO:0000256" key="5">
    <source>
        <dbReference type="ARBA" id="ARBA00023014"/>
    </source>
</evidence>
<dbReference type="Pfam" id="PF10589">
    <property type="entry name" value="NADH_4Fe-4S"/>
    <property type="match status" value="1"/>
</dbReference>
<dbReference type="AlphaFoldDB" id="A0A0S4KNC3"/>
<dbReference type="SUPFAM" id="SSF142019">
    <property type="entry name" value="Nqo1 FMN-binding domain-like"/>
    <property type="match status" value="1"/>
</dbReference>
<keyword evidence="3" id="KW-0479">Metal-binding</keyword>
<evidence type="ECO:0000256" key="2">
    <source>
        <dbReference type="ARBA" id="ARBA00022485"/>
    </source>
</evidence>
<dbReference type="PANTHER" id="PTHR43578:SF3">
    <property type="entry name" value="NADH-QUINONE OXIDOREDUCTASE SUBUNIT F"/>
    <property type="match status" value="1"/>
</dbReference>